<evidence type="ECO:0000313" key="2">
    <source>
        <dbReference type="EMBL" id="GGH55805.1"/>
    </source>
</evidence>
<organism evidence="2 3">
    <name type="scientific">Dyadobacter endophyticus</name>
    <dbReference type="NCBI Taxonomy" id="1749036"/>
    <lineage>
        <taxon>Bacteria</taxon>
        <taxon>Pseudomonadati</taxon>
        <taxon>Bacteroidota</taxon>
        <taxon>Cytophagia</taxon>
        <taxon>Cytophagales</taxon>
        <taxon>Spirosomataceae</taxon>
        <taxon>Dyadobacter</taxon>
    </lineage>
</organism>
<reference evidence="3" key="1">
    <citation type="journal article" date="2019" name="Int. J. Syst. Evol. Microbiol.">
        <title>The Global Catalogue of Microorganisms (GCM) 10K type strain sequencing project: providing services to taxonomists for standard genome sequencing and annotation.</title>
        <authorList>
            <consortium name="The Broad Institute Genomics Platform"/>
            <consortium name="The Broad Institute Genome Sequencing Center for Infectious Disease"/>
            <person name="Wu L."/>
            <person name="Ma J."/>
        </authorList>
    </citation>
    <scope>NUCLEOTIDE SEQUENCE [LARGE SCALE GENOMIC DNA]</scope>
    <source>
        <strain evidence="3">CGMCC 1.15288</strain>
    </source>
</reference>
<proteinExistence type="predicted"/>
<dbReference type="RefSeq" id="WP_188939374.1">
    <property type="nucleotide sequence ID" value="NZ_BMIA01000009.1"/>
</dbReference>
<comment type="caution">
    <text evidence="2">The sequence shown here is derived from an EMBL/GenBank/DDBJ whole genome shotgun (WGS) entry which is preliminary data.</text>
</comment>
<sequence length="140" mass="16534">MVTTAQEKEIIDQVIQMRTANKKKWAYLIYDTIEEKLSMNMSYESIAKWLSEEGLVISINALKNLIWYHQKRLEKLEQKKKNLNLGKQTPMKRPLYKNEENKSLLDDKSDENLEDLNLRLQRGADQLKKKNLGFDGFDDL</sequence>
<evidence type="ECO:0000313" key="3">
    <source>
        <dbReference type="Proteomes" id="UP000600214"/>
    </source>
</evidence>
<name>A0ABQ1ZDM3_9BACT</name>
<protein>
    <recommendedName>
        <fullName evidence="4">DnaD domain-containing protein</fullName>
    </recommendedName>
</protein>
<accession>A0ABQ1ZDM3</accession>
<feature type="compositionally biased region" description="Basic and acidic residues" evidence="1">
    <location>
        <begin position="96"/>
        <end position="108"/>
    </location>
</feature>
<keyword evidence="3" id="KW-1185">Reference proteome</keyword>
<dbReference type="EMBL" id="BMIA01000009">
    <property type="protein sequence ID" value="GGH55805.1"/>
    <property type="molecule type" value="Genomic_DNA"/>
</dbReference>
<evidence type="ECO:0000256" key="1">
    <source>
        <dbReference type="SAM" id="MobiDB-lite"/>
    </source>
</evidence>
<dbReference type="Proteomes" id="UP000600214">
    <property type="component" value="Unassembled WGS sequence"/>
</dbReference>
<evidence type="ECO:0008006" key="4">
    <source>
        <dbReference type="Google" id="ProtNLM"/>
    </source>
</evidence>
<gene>
    <name evidence="2" type="ORF">GCM10007423_63760</name>
</gene>
<feature type="region of interest" description="Disordered" evidence="1">
    <location>
        <begin position="84"/>
        <end position="108"/>
    </location>
</feature>